<accession>A0ABQ8A1F6</accession>
<dbReference type="Proteomes" id="UP000824890">
    <property type="component" value="Unassembled WGS sequence"/>
</dbReference>
<protein>
    <recommendedName>
        <fullName evidence="8">L-ascorbate oxidase homolog</fullName>
    </recommendedName>
</protein>
<dbReference type="InterPro" id="IPR008972">
    <property type="entry name" value="Cupredoxin"/>
</dbReference>
<keyword evidence="7" id="KW-1185">Reference proteome</keyword>
<dbReference type="PANTHER" id="PTHR11709:SF245">
    <property type="entry name" value="SKU5 SIMILAR 16"/>
    <property type="match status" value="1"/>
</dbReference>
<comment type="similarity">
    <text evidence="1">Belongs to the multicopper oxidase family.</text>
</comment>
<dbReference type="Pfam" id="PF07732">
    <property type="entry name" value="Cu-oxidase_3"/>
    <property type="match status" value="1"/>
</dbReference>
<evidence type="ECO:0000256" key="2">
    <source>
        <dbReference type="ARBA" id="ARBA00023180"/>
    </source>
</evidence>
<dbReference type="InterPro" id="IPR034273">
    <property type="entry name" value="CuRO_1_AAO-like"/>
</dbReference>
<dbReference type="InterPro" id="IPR045087">
    <property type="entry name" value="Cu-oxidase_fam"/>
</dbReference>
<reference evidence="6 7" key="1">
    <citation type="submission" date="2021-05" db="EMBL/GenBank/DDBJ databases">
        <title>Genome Assembly of Synthetic Allotetraploid Brassica napus Reveals Homoeologous Exchanges between Subgenomes.</title>
        <authorList>
            <person name="Davis J.T."/>
        </authorList>
    </citation>
    <scope>NUCLEOTIDE SEQUENCE [LARGE SCALE GENOMIC DNA]</scope>
    <source>
        <strain evidence="7">cv. Da-Ae</strain>
        <tissue evidence="6">Seedling</tissue>
    </source>
</reference>
<dbReference type="Pfam" id="PF00394">
    <property type="entry name" value="Cu-oxidase"/>
    <property type="match status" value="1"/>
</dbReference>
<dbReference type="CDD" id="cd13846">
    <property type="entry name" value="CuRO_1_AAO_like_1"/>
    <property type="match status" value="1"/>
</dbReference>
<keyword evidence="2" id="KW-0325">Glycoprotein</keyword>
<evidence type="ECO:0000313" key="7">
    <source>
        <dbReference type="Proteomes" id="UP000824890"/>
    </source>
</evidence>
<name>A0ABQ8A1F6_BRANA</name>
<dbReference type="Pfam" id="PF07731">
    <property type="entry name" value="Cu-oxidase_2"/>
    <property type="match status" value="1"/>
</dbReference>
<proteinExistence type="inferred from homology"/>
<evidence type="ECO:0000259" key="3">
    <source>
        <dbReference type="Pfam" id="PF00394"/>
    </source>
</evidence>
<evidence type="ECO:0000313" key="6">
    <source>
        <dbReference type="EMBL" id="KAH0886026.1"/>
    </source>
</evidence>
<dbReference type="InterPro" id="IPR011706">
    <property type="entry name" value="Cu-oxidase_C"/>
</dbReference>
<dbReference type="PANTHER" id="PTHR11709">
    <property type="entry name" value="MULTI-COPPER OXIDASE"/>
    <property type="match status" value="1"/>
</dbReference>
<dbReference type="EMBL" id="JAGKQM010000014">
    <property type="protein sequence ID" value="KAH0886026.1"/>
    <property type="molecule type" value="Genomic_DNA"/>
</dbReference>
<organism evidence="6 7">
    <name type="scientific">Brassica napus</name>
    <name type="common">Rape</name>
    <dbReference type="NCBI Taxonomy" id="3708"/>
    <lineage>
        <taxon>Eukaryota</taxon>
        <taxon>Viridiplantae</taxon>
        <taxon>Streptophyta</taxon>
        <taxon>Embryophyta</taxon>
        <taxon>Tracheophyta</taxon>
        <taxon>Spermatophyta</taxon>
        <taxon>Magnoliopsida</taxon>
        <taxon>eudicotyledons</taxon>
        <taxon>Gunneridae</taxon>
        <taxon>Pentapetalae</taxon>
        <taxon>rosids</taxon>
        <taxon>malvids</taxon>
        <taxon>Brassicales</taxon>
        <taxon>Brassicaceae</taxon>
        <taxon>Brassiceae</taxon>
        <taxon>Brassica</taxon>
    </lineage>
</organism>
<comment type="caution">
    <text evidence="6">The sequence shown here is derived from an EMBL/GenBank/DDBJ whole genome shotgun (WGS) entry which is preliminary data.</text>
</comment>
<dbReference type="Gene3D" id="2.60.40.420">
    <property type="entry name" value="Cupredoxins - blue copper proteins"/>
    <property type="match status" value="3"/>
</dbReference>
<evidence type="ECO:0000259" key="4">
    <source>
        <dbReference type="Pfam" id="PF07731"/>
    </source>
</evidence>
<dbReference type="InterPro" id="IPR001117">
    <property type="entry name" value="Cu-oxidase_2nd"/>
</dbReference>
<dbReference type="InterPro" id="IPR011707">
    <property type="entry name" value="Cu-oxidase-like_N"/>
</dbReference>
<dbReference type="SUPFAM" id="SSF49503">
    <property type="entry name" value="Cupredoxins"/>
    <property type="match status" value="3"/>
</dbReference>
<sequence>MNFAANCMKYGAKEQCHLCVTYACMGIHVHSVDMNLLPHIPRLHYSISHLYLRLTLEDPYRFFTWTVTYGTRSPLGVPQQVILINGQFPGPPIEGVTNDNILVNLINKIDEPLLITWNGIKQRRMSWQDGVLGTSCPIQPNSNWTYHFQLKDQIGTYTYFASTSMHRASGAFGALNVNQRSVIFVPYHKPDGDFTLLVSDWYKMGHKALRKRLDSGRALPLPDGLLINGASKGLAFTGEHGKFYRFRISNVGISTSINFRIQGHMMTLVEVEGSHTLEEVYELLDVHVGQSLTVLVTLKAPVKDYFIVASTRFTKPVLTTTAILHYKGSKTRPSRPLPIGPTYHIHWSMKQARTIRLNLTANAARPNPQGAFHYGTIPISQTLVLANARTKINGKLRYTVNRVSYVNPTTPLKLADWYNIPGVFDFKTIKNIPTPGPSILGTSVLDFALHEYVEFVFQNNERSIQSWHIDGTNAYVVGYGTGTWNVAMRKRYNYVDAVSRHTFQVYPMSWTSVLASLDNKGMWNVRSQIWSRRYLGQELYVRVWNNERSLYTEAEPPVNALYCGKAKRPL</sequence>
<gene>
    <name evidence="6" type="ORF">HID58_062122</name>
</gene>
<feature type="domain" description="Plastocyanin-like" evidence="3">
    <location>
        <begin position="193"/>
        <end position="329"/>
    </location>
</feature>
<evidence type="ECO:0000259" key="5">
    <source>
        <dbReference type="Pfam" id="PF07732"/>
    </source>
</evidence>
<evidence type="ECO:0000256" key="1">
    <source>
        <dbReference type="ARBA" id="ARBA00010609"/>
    </source>
</evidence>
<evidence type="ECO:0008006" key="8">
    <source>
        <dbReference type="Google" id="ProtNLM"/>
    </source>
</evidence>
<feature type="domain" description="Plastocyanin-like" evidence="4">
    <location>
        <begin position="410"/>
        <end position="547"/>
    </location>
</feature>
<feature type="domain" description="Plastocyanin-like" evidence="5">
    <location>
        <begin position="67"/>
        <end position="180"/>
    </location>
</feature>